<reference evidence="2" key="1">
    <citation type="submission" date="2022-09" db="EMBL/GenBank/DDBJ databases">
        <title>Genome analysis and characterization of larvicidal activity of Brevibacillus strains.</title>
        <authorList>
            <person name="Patrusheva E.V."/>
            <person name="Izotova A.O."/>
            <person name="Toshchakov S.V."/>
            <person name="Sineoky S.P."/>
        </authorList>
    </citation>
    <scope>NUCLEOTIDE SEQUENCE</scope>
    <source>
        <strain evidence="2">VKPM_B-13244</strain>
    </source>
</reference>
<protein>
    <submittedName>
        <fullName evidence="2">Uncharacterized protein</fullName>
    </submittedName>
</protein>
<feature type="signal peptide" evidence="1">
    <location>
        <begin position="1"/>
        <end position="26"/>
    </location>
</feature>
<accession>A0ABT4HYC3</accession>
<name>A0ABT4HYC3_9BACL</name>
<organism evidence="2 3">
    <name type="scientific">Brevibacillus halotolerans</name>
    <dbReference type="NCBI Taxonomy" id="1507437"/>
    <lineage>
        <taxon>Bacteria</taxon>
        <taxon>Bacillati</taxon>
        <taxon>Bacillota</taxon>
        <taxon>Bacilli</taxon>
        <taxon>Bacillales</taxon>
        <taxon>Paenibacillaceae</taxon>
        <taxon>Brevibacillus</taxon>
    </lineage>
</organism>
<evidence type="ECO:0000313" key="3">
    <source>
        <dbReference type="Proteomes" id="UP001067708"/>
    </source>
</evidence>
<dbReference type="RefSeq" id="WP_258417515.1">
    <property type="nucleotide sequence ID" value="NZ_JAPTNG010000008.1"/>
</dbReference>
<sequence>MKKMIAISFLSLAVVGLSFFPTNIQASGIPWTTSPGIDPTKGYSGGGGSGGGLQCHSFDC</sequence>
<comment type="caution">
    <text evidence="2">The sequence shown here is derived from an EMBL/GenBank/DDBJ whole genome shotgun (WGS) entry which is preliminary data.</text>
</comment>
<gene>
    <name evidence="2" type="ORF">O0535_12570</name>
</gene>
<dbReference type="Proteomes" id="UP001067708">
    <property type="component" value="Unassembled WGS sequence"/>
</dbReference>
<keyword evidence="1" id="KW-0732">Signal</keyword>
<evidence type="ECO:0000313" key="2">
    <source>
        <dbReference type="EMBL" id="MCZ0831588.1"/>
    </source>
</evidence>
<keyword evidence="3" id="KW-1185">Reference proteome</keyword>
<evidence type="ECO:0000256" key="1">
    <source>
        <dbReference type="SAM" id="SignalP"/>
    </source>
</evidence>
<dbReference type="EMBL" id="JAPTNG010000008">
    <property type="protein sequence ID" value="MCZ0831588.1"/>
    <property type="molecule type" value="Genomic_DNA"/>
</dbReference>
<proteinExistence type="predicted"/>
<feature type="chain" id="PRO_5047137087" evidence="1">
    <location>
        <begin position="27"/>
        <end position="60"/>
    </location>
</feature>